<reference evidence="2" key="2">
    <citation type="journal article" date="2016" name="Sci. Rep.">
        <title>Dictyocaulus viviparus genome, variome and transcriptome elucidate lungworm biology and support future intervention.</title>
        <authorList>
            <person name="McNulty S.N."/>
            <person name="Strube C."/>
            <person name="Rosa B.A."/>
            <person name="Martin J.C."/>
            <person name="Tyagi R."/>
            <person name="Choi Y.J."/>
            <person name="Wang Q."/>
            <person name="Hallsworth Pepin K."/>
            <person name="Zhang X."/>
            <person name="Ozersky P."/>
            <person name="Wilson R.K."/>
            <person name="Sternberg P.W."/>
            <person name="Gasser R.B."/>
            <person name="Mitreva M."/>
        </authorList>
    </citation>
    <scope>NUCLEOTIDE SEQUENCE [LARGE SCALE GENOMIC DNA]</scope>
    <source>
        <strain evidence="2">HannoverDv2000</strain>
    </source>
</reference>
<dbReference type="Proteomes" id="UP000053766">
    <property type="component" value="Unassembled WGS sequence"/>
</dbReference>
<name>A0A0D8XE74_DICVI</name>
<sequence>MTPQAKPTICPVQFSMIKSNRGKGLASFTKKEIKSWSYSATNKLHLIPLYLIRLKSPMITEMTYARAQLTHPQLLESIRVVFLVDLFHITDGFTNDLLADNRKTLSVSHFYRQQKVMHKSRENMNYWEVL</sequence>
<reference evidence="1 2" key="1">
    <citation type="submission" date="2013-11" db="EMBL/GenBank/DDBJ databases">
        <title>Draft genome of the bovine lungworm Dictyocaulus viviparus.</title>
        <authorList>
            <person name="Mitreva M."/>
        </authorList>
    </citation>
    <scope>NUCLEOTIDE SEQUENCE [LARGE SCALE GENOMIC DNA]</scope>
    <source>
        <strain evidence="1 2">HannoverDv2000</strain>
    </source>
</reference>
<keyword evidence="2" id="KW-1185">Reference proteome</keyword>
<protein>
    <submittedName>
        <fullName evidence="1">Uncharacterized protein</fullName>
    </submittedName>
</protein>
<gene>
    <name evidence="1" type="ORF">DICVIV_12048</name>
</gene>
<proteinExistence type="predicted"/>
<dbReference type="EMBL" id="KN716730">
    <property type="protein sequence ID" value="KJH41964.1"/>
    <property type="molecule type" value="Genomic_DNA"/>
</dbReference>
<accession>A0A0D8XE74</accession>
<organism evidence="1 2">
    <name type="scientific">Dictyocaulus viviparus</name>
    <name type="common">Bovine lungworm</name>
    <dbReference type="NCBI Taxonomy" id="29172"/>
    <lineage>
        <taxon>Eukaryota</taxon>
        <taxon>Metazoa</taxon>
        <taxon>Ecdysozoa</taxon>
        <taxon>Nematoda</taxon>
        <taxon>Chromadorea</taxon>
        <taxon>Rhabditida</taxon>
        <taxon>Rhabditina</taxon>
        <taxon>Rhabditomorpha</taxon>
        <taxon>Strongyloidea</taxon>
        <taxon>Metastrongylidae</taxon>
        <taxon>Dictyocaulus</taxon>
    </lineage>
</organism>
<evidence type="ECO:0000313" key="2">
    <source>
        <dbReference type="Proteomes" id="UP000053766"/>
    </source>
</evidence>
<dbReference type="AlphaFoldDB" id="A0A0D8XE74"/>
<evidence type="ECO:0000313" key="1">
    <source>
        <dbReference type="EMBL" id="KJH41964.1"/>
    </source>
</evidence>